<dbReference type="Pfam" id="PF12838">
    <property type="entry name" value="Fer4_7"/>
    <property type="match status" value="1"/>
</dbReference>
<keyword evidence="3" id="KW-1185">Reference proteome</keyword>
<name>A0AA96VD26_9EURY</name>
<dbReference type="PROSITE" id="PS00198">
    <property type="entry name" value="4FE4S_FER_1"/>
    <property type="match status" value="1"/>
</dbReference>
<dbReference type="Proteomes" id="UP001303587">
    <property type="component" value="Chromosome"/>
</dbReference>
<protein>
    <recommendedName>
        <fullName evidence="1">4Fe-4S ferredoxin-type domain-containing protein</fullName>
    </recommendedName>
</protein>
<dbReference type="GO" id="GO:0016491">
    <property type="term" value="F:oxidoreductase activity"/>
    <property type="evidence" value="ECO:0007669"/>
    <property type="project" value="UniProtKB-ARBA"/>
</dbReference>
<dbReference type="Gene3D" id="3.30.70.20">
    <property type="match status" value="1"/>
</dbReference>
<proteinExistence type="predicted"/>
<feature type="domain" description="4Fe-4S ferredoxin-type" evidence="1">
    <location>
        <begin position="45"/>
        <end position="76"/>
    </location>
</feature>
<dbReference type="AlphaFoldDB" id="A0AA96VD26"/>
<organism evidence="2 3">
    <name type="scientific">Methanolapillus millepedarum</name>
    <dbReference type="NCBI Taxonomy" id="3028296"/>
    <lineage>
        <taxon>Archaea</taxon>
        <taxon>Methanobacteriati</taxon>
        <taxon>Methanobacteriota</taxon>
        <taxon>Stenosarchaea group</taxon>
        <taxon>Methanomicrobia</taxon>
        <taxon>Methanosarcinales</taxon>
        <taxon>Methanosarcinaceae</taxon>
        <taxon>Methanolapillus</taxon>
    </lineage>
</organism>
<dbReference type="RefSeq" id="WP_338102362.1">
    <property type="nucleotide sequence ID" value="NZ_CP131060.1"/>
</dbReference>
<evidence type="ECO:0000259" key="1">
    <source>
        <dbReference type="PROSITE" id="PS51379"/>
    </source>
</evidence>
<sequence>MSETQEKSSPYPVINVLECKSCGRCVYDCPKGVLKIGTALNERGYAPVVYAGTGCTGCANCYYTCPEPLAIEIHIPKKTKSEV</sequence>
<dbReference type="EMBL" id="CP131060">
    <property type="protein sequence ID" value="WNY26026.1"/>
    <property type="molecule type" value="Genomic_DNA"/>
</dbReference>
<dbReference type="InterPro" id="IPR017900">
    <property type="entry name" value="4Fe4S_Fe_S_CS"/>
</dbReference>
<dbReference type="SUPFAM" id="SSF54862">
    <property type="entry name" value="4Fe-4S ferredoxins"/>
    <property type="match status" value="1"/>
</dbReference>
<evidence type="ECO:0000313" key="3">
    <source>
        <dbReference type="Proteomes" id="UP001303587"/>
    </source>
</evidence>
<dbReference type="GeneID" id="89230692"/>
<reference evidence="2 3" key="1">
    <citation type="submission" date="2023-07" db="EMBL/GenBank/DDBJ databases">
        <title>Closed genoem sequence of Methanosarcinaceae archaeon Ac7.</title>
        <authorList>
            <person name="Poehlein A."/>
            <person name="Protasov E."/>
            <person name="Platt K."/>
            <person name="Reeh H."/>
            <person name="Daniel R."/>
            <person name="Brune A."/>
        </authorList>
    </citation>
    <scope>NUCLEOTIDE SEQUENCE [LARGE SCALE GENOMIC DNA]</scope>
    <source>
        <strain evidence="2 3">Ac7</strain>
    </source>
</reference>
<evidence type="ECO:0000313" key="2">
    <source>
        <dbReference type="EMBL" id="WNY26026.1"/>
    </source>
</evidence>
<dbReference type="PROSITE" id="PS51379">
    <property type="entry name" value="4FE4S_FER_2"/>
    <property type="match status" value="2"/>
</dbReference>
<accession>A0AA96VD26</accession>
<feature type="domain" description="4Fe-4S ferredoxin-type" evidence="1">
    <location>
        <begin position="10"/>
        <end position="39"/>
    </location>
</feature>
<gene>
    <name evidence="2" type="ORF">MsAc7_15980</name>
</gene>
<dbReference type="InterPro" id="IPR017896">
    <property type="entry name" value="4Fe4S_Fe-S-bd"/>
</dbReference>